<dbReference type="Pfam" id="PF10677">
    <property type="entry name" value="DUF2490"/>
    <property type="match status" value="1"/>
</dbReference>
<proteinExistence type="predicted"/>
<dbReference type="InterPro" id="IPR019619">
    <property type="entry name" value="DUF2490"/>
</dbReference>
<evidence type="ECO:0000313" key="1">
    <source>
        <dbReference type="EMBL" id="WDE99079.1"/>
    </source>
</evidence>
<keyword evidence="2" id="KW-1185">Reference proteome</keyword>
<accession>A0ABY7VZ62</accession>
<dbReference type="Proteomes" id="UP001214250">
    <property type="component" value="Chromosome 2"/>
</dbReference>
<dbReference type="RefSeq" id="WP_274153941.1">
    <property type="nucleotide sequence ID" value="NZ_CP117812.1"/>
</dbReference>
<evidence type="ECO:0000313" key="2">
    <source>
        <dbReference type="Proteomes" id="UP001214250"/>
    </source>
</evidence>
<protein>
    <submittedName>
        <fullName evidence="1">DUF2490 domain-containing protein</fullName>
    </submittedName>
</protein>
<reference evidence="1 2" key="1">
    <citation type="submission" date="2023-02" db="EMBL/GenBank/DDBJ databases">
        <title>Genome sequence of Lentisphaera profundi SAORIC-696.</title>
        <authorList>
            <person name="Kim e."/>
            <person name="Cho J.-C."/>
            <person name="Choi A."/>
            <person name="Kang I."/>
        </authorList>
    </citation>
    <scope>NUCLEOTIDE SEQUENCE [LARGE SCALE GENOMIC DNA]</scope>
    <source>
        <strain evidence="1 2">SAORIC-696</strain>
    </source>
</reference>
<sequence length="240" mass="28334">MERFKYNYHFRIISFALCWVFSLLSLSAKEDLQSWNPVQFNYNIDDTWSVSMQSELRLGGGINEYTQQVLKPGVHYRIDDVWTVSLGYKYIIKNHDGDEQDLWQELTYHWDLGKLKGAHQFRMEERFLDDVGGVIPRARFLSHFSYPMAETDWHYVGSGAIRFNLDDKGEGPVEGFEQTRFFAGLSHPIGERSKVEFGYLWRYEQEREGPSVSDHAIHIMWVFNFGHERVPKPKPAKHYR</sequence>
<gene>
    <name evidence="1" type="ORF">PQO03_14675</name>
</gene>
<dbReference type="EMBL" id="CP117812">
    <property type="protein sequence ID" value="WDE99079.1"/>
    <property type="molecule type" value="Genomic_DNA"/>
</dbReference>
<organism evidence="1 2">
    <name type="scientific">Lentisphaera profundi</name>
    <dbReference type="NCBI Taxonomy" id="1658616"/>
    <lineage>
        <taxon>Bacteria</taxon>
        <taxon>Pseudomonadati</taxon>
        <taxon>Lentisphaerota</taxon>
        <taxon>Lentisphaeria</taxon>
        <taxon>Lentisphaerales</taxon>
        <taxon>Lentisphaeraceae</taxon>
        <taxon>Lentisphaera</taxon>
    </lineage>
</organism>
<name>A0ABY7VZ62_9BACT</name>